<feature type="compositionally biased region" description="Polar residues" evidence="9">
    <location>
        <begin position="485"/>
        <end position="497"/>
    </location>
</feature>
<evidence type="ECO:0000256" key="6">
    <source>
        <dbReference type="ARBA" id="ARBA00022840"/>
    </source>
</evidence>
<evidence type="ECO:0000256" key="2">
    <source>
        <dbReference type="ARBA" id="ARBA00022679"/>
    </source>
</evidence>
<dbReference type="PANTHER" id="PTHR12153:SF15">
    <property type="entry name" value="PROTEIN ADENYLYLTRANSFERASE SELO, MITOCHONDRIAL"/>
    <property type="match status" value="1"/>
</dbReference>
<protein>
    <recommendedName>
        <fullName evidence="8">Protein nucleotidyltransferase YdiU</fullName>
        <ecNumber evidence="8">2.7.7.-</ecNumber>
    </recommendedName>
    <alternativeName>
        <fullName evidence="8">Protein adenylyltransferase YdiU</fullName>
        <ecNumber evidence="8">2.7.7.108</ecNumber>
    </alternativeName>
    <alternativeName>
        <fullName evidence="8">Protein uridylyltransferase YdiU</fullName>
        <ecNumber evidence="8">2.7.7.-</ecNumber>
    </alternativeName>
</protein>
<feature type="binding site" evidence="8">
    <location>
        <position position="97"/>
    </location>
    <ligand>
        <name>ATP</name>
        <dbReference type="ChEBI" id="CHEBI:30616"/>
    </ligand>
</feature>
<feature type="binding site" evidence="8">
    <location>
        <position position="187"/>
    </location>
    <ligand>
        <name>ATP</name>
        <dbReference type="ChEBI" id="CHEBI:30616"/>
    </ligand>
</feature>
<organism evidence="10 11">
    <name type="scientific">Cohnella suwonensis</name>
    <dbReference type="NCBI Taxonomy" id="696072"/>
    <lineage>
        <taxon>Bacteria</taxon>
        <taxon>Bacillati</taxon>
        <taxon>Bacillota</taxon>
        <taxon>Bacilli</taxon>
        <taxon>Bacillales</taxon>
        <taxon>Paenibacillaceae</taxon>
        <taxon>Cohnella</taxon>
    </lineage>
</organism>
<dbReference type="RefSeq" id="WP_209746371.1">
    <property type="nucleotide sequence ID" value="NZ_JBHSMH010000007.1"/>
</dbReference>
<evidence type="ECO:0000256" key="7">
    <source>
        <dbReference type="ARBA" id="ARBA00022842"/>
    </source>
</evidence>
<comment type="catalytic activity">
    <reaction evidence="8">
        <text>L-tyrosyl-[protein] + UTP = O-(5'-uridylyl)-L-tyrosyl-[protein] + diphosphate</text>
        <dbReference type="Rhea" id="RHEA:83887"/>
        <dbReference type="Rhea" id="RHEA-COMP:10136"/>
        <dbReference type="Rhea" id="RHEA-COMP:20238"/>
        <dbReference type="ChEBI" id="CHEBI:33019"/>
        <dbReference type="ChEBI" id="CHEBI:46398"/>
        <dbReference type="ChEBI" id="CHEBI:46858"/>
        <dbReference type="ChEBI" id="CHEBI:90602"/>
    </reaction>
</comment>
<dbReference type="Proteomes" id="UP001596105">
    <property type="component" value="Unassembled WGS sequence"/>
</dbReference>
<keyword evidence="5 8" id="KW-0547">Nucleotide-binding</keyword>
<feature type="binding site" evidence="8">
    <location>
        <position position="262"/>
    </location>
    <ligand>
        <name>Mg(2+)</name>
        <dbReference type="ChEBI" id="CHEBI:18420"/>
    </ligand>
</feature>
<name>A0ABW0LTD9_9BACL</name>
<dbReference type="HAMAP" id="MF_00692">
    <property type="entry name" value="SelO"/>
    <property type="match status" value="1"/>
</dbReference>
<keyword evidence="7 8" id="KW-0460">Magnesium</keyword>
<dbReference type="Pfam" id="PF02696">
    <property type="entry name" value="SelO"/>
    <property type="match status" value="1"/>
</dbReference>
<accession>A0ABW0LTD9</accession>
<comment type="function">
    <text evidence="8">Nucleotidyltransferase involved in the post-translational modification of proteins. It can catalyze the addition of adenosine monophosphate (AMP) or uridine monophosphate (UMP) to a protein, resulting in modifications known as AMPylation and UMPylation.</text>
</comment>
<keyword evidence="11" id="KW-1185">Reference proteome</keyword>
<feature type="binding site" evidence="8">
    <location>
        <position position="117"/>
    </location>
    <ligand>
        <name>ATP</name>
        <dbReference type="ChEBI" id="CHEBI:30616"/>
    </ligand>
</feature>
<feature type="binding site" evidence="8">
    <location>
        <position position="271"/>
    </location>
    <ligand>
        <name>ATP</name>
        <dbReference type="ChEBI" id="CHEBI:30616"/>
    </ligand>
</feature>
<comment type="similarity">
    <text evidence="1 8">Belongs to the SELO family.</text>
</comment>
<evidence type="ECO:0000313" key="11">
    <source>
        <dbReference type="Proteomes" id="UP001596105"/>
    </source>
</evidence>
<sequence>MNDNHDRSAAGWRFDNSYARLPEVFYTKQAPAPVSSPRLVVLNEPLAISLGLNAETLRSEEGVETFAGNRIPEGADPLAQAYAGHQFGHFNRLGDGRALLLGEQLTPSDERFDIHLKGSGATPYSRRGDGRAALGPMLREYIISEAMYGLGIPTTRSLAVAETGEPIYRETELPGAILTRVAASHIRVGTFQYAAQWGTNDELKALADYTLQRHYPEALADAETSGDNRYLVLLREIIARQASLIAKWQLVGFIHGVMNTDNMALSGETIDYGPCAFMNAYDPATVFSSIDSNGRYAYGNQPNIGAWNLARFAEALLPLLHEDEAKAIERAQEELATFAALFNRHWLVGMRAKLGLLGEEPEDASLIENLLGLMKQYQADYANTFLALTYDTAVEQEAVLFGTPEFVRWQQSWQERLSRQPQSKAESVQVMRASNPAVIPRNHQVEAALEAAAGGDLGVMERLLGVLAHPYEHTTEQAEYAAPPGQSSRPYRTFCGT</sequence>
<evidence type="ECO:0000256" key="3">
    <source>
        <dbReference type="ARBA" id="ARBA00022695"/>
    </source>
</evidence>
<evidence type="ECO:0000256" key="9">
    <source>
        <dbReference type="SAM" id="MobiDB-lite"/>
    </source>
</evidence>
<feature type="region of interest" description="Disordered" evidence="9">
    <location>
        <begin position="477"/>
        <end position="497"/>
    </location>
</feature>
<dbReference type="EMBL" id="JBHSMH010000007">
    <property type="protein sequence ID" value="MFC5468052.1"/>
    <property type="molecule type" value="Genomic_DNA"/>
</dbReference>
<dbReference type="EC" id="2.7.7.108" evidence="8"/>
<keyword evidence="4 8" id="KW-0479">Metal-binding</keyword>
<keyword evidence="8" id="KW-0464">Manganese</keyword>
<keyword evidence="3 8" id="KW-0548">Nucleotidyltransferase</keyword>
<evidence type="ECO:0000256" key="8">
    <source>
        <dbReference type="HAMAP-Rule" id="MF_00692"/>
    </source>
</evidence>
<keyword evidence="6 8" id="KW-0067">ATP-binding</keyword>
<evidence type="ECO:0000313" key="10">
    <source>
        <dbReference type="EMBL" id="MFC5468052.1"/>
    </source>
</evidence>
<comment type="caution">
    <text evidence="10">The sequence shown here is derived from an EMBL/GenBank/DDBJ whole genome shotgun (WGS) entry which is preliminary data.</text>
</comment>
<gene>
    <name evidence="8" type="primary">ydiU</name>
    <name evidence="8" type="synonym">selO</name>
    <name evidence="10" type="ORF">ACFPPD_04920</name>
</gene>
<feature type="binding site" evidence="8">
    <location>
        <position position="180"/>
    </location>
    <ligand>
        <name>ATP</name>
        <dbReference type="ChEBI" id="CHEBI:30616"/>
    </ligand>
</feature>
<feature type="binding site" evidence="8">
    <location>
        <position position="129"/>
    </location>
    <ligand>
        <name>ATP</name>
        <dbReference type="ChEBI" id="CHEBI:30616"/>
    </ligand>
</feature>
<dbReference type="InterPro" id="IPR003846">
    <property type="entry name" value="SelO"/>
</dbReference>
<keyword evidence="2 8" id="KW-0808">Transferase</keyword>
<comment type="cofactor">
    <cofactor evidence="8">
        <name>Mg(2+)</name>
        <dbReference type="ChEBI" id="CHEBI:18420"/>
    </cofactor>
    <cofactor evidence="8">
        <name>Mn(2+)</name>
        <dbReference type="ChEBI" id="CHEBI:29035"/>
    </cofactor>
</comment>
<feature type="binding site" evidence="8">
    <location>
        <position position="96"/>
    </location>
    <ligand>
        <name>ATP</name>
        <dbReference type="ChEBI" id="CHEBI:30616"/>
    </ligand>
</feature>
<feature type="binding site" evidence="8">
    <location>
        <position position="271"/>
    </location>
    <ligand>
        <name>Mg(2+)</name>
        <dbReference type="ChEBI" id="CHEBI:18420"/>
    </ligand>
</feature>
<dbReference type="EC" id="2.7.7.-" evidence="8"/>
<reference evidence="11" key="1">
    <citation type="journal article" date="2019" name="Int. J. Syst. Evol. Microbiol.">
        <title>The Global Catalogue of Microorganisms (GCM) 10K type strain sequencing project: providing services to taxonomists for standard genome sequencing and annotation.</title>
        <authorList>
            <consortium name="The Broad Institute Genomics Platform"/>
            <consortium name="The Broad Institute Genome Sequencing Center for Infectious Disease"/>
            <person name="Wu L."/>
            <person name="Ma J."/>
        </authorList>
    </citation>
    <scope>NUCLEOTIDE SEQUENCE [LARGE SCALE GENOMIC DNA]</scope>
    <source>
        <strain evidence="11">CCUG 57113</strain>
    </source>
</reference>
<comment type="catalytic activity">
    <reaction evidence="8">
        <text>L-threonyl-[protein] + ATP = 3-O-(5'-adenylyl)-L-threonyl-[protein] + diphosphate</text>
        <dbReference type="Rhea" id="RHEA:54292"/>
        <dbReference type="Rhea" id="RHEA-COMP:11060"/>
        <dbReference type="Rhea" id="RHEA-COMP:13847"/>
        <dbReference type="ChEBI" id="CHEBI:30013"/>
        <dbReference type="ChEBI" id="CHEBI:30616"/>
        <dbReference type="ChEBI" id="CHEBI:33019"/>
        <dbReference type="ChEBI" id="CHEBI:138113"/>
        <dbReference type="EC" id="2.7.7.108"/>
    </reaction>
</comment>
<dbReference type="NCBIfam" id="NF000658">
    <property type="entry name" value="PRK00029.1"/>
    <property type="match status" value="1"/>
</dbReference>
<comment type="catalytic activity">
    <reaction evidence="8">
        <text>L-seryl-[protein] + ATP = 3-O-(5'-adenylyl)-L-seryl-[protein] + diphosphate</text>
        <dbReference type="Rhea" id="RHEA:58120"/>
        <dbReference type="Rhea" id="RHEA-COMP:9863"/>
        <dbReference type="Rhea" id="RHEA-COMP:15073"/>
        <dbReference type="ChEBI" id="CHEBI:29999"/>
        <dbReference type="ChEBI" id="CHEBI:30616"/>
        <dbReference type="ChEBI" id="CHEBI:33019"/>
        <dbReference type="ChEBI" id="CHEBI:142516"/>
        <dbReference type="EC" id="2.7.7.108"/>
    </reaction>
</comment>
<evidence type="ECO:0000256" key="4">
    <source>
        <dbReference type="ARBA" id="ARBA00022723"/>
    </source>
</evidence>
<feature type="binding site" evidence="8">
    <location>
        <position position="94"/>
    </location>
    <ligand>
        <name>ATP</name>
        <dbReference type="ChEBI" id="CHEBI:30616"/>
    </ligand>
</feature>
<evidence type="ECO:0000256" key="1">
    <source>
        <dbReference type="ARBA" id="ARBA00009747"/>
    </source>
</evidence>
<comment type="catalytic activity">
    <reaction evidence="8">
        <text>L-histidyl-[protein] + UTP = N(tele)-(5'-uridylyl)-L-histidyl-[protein] + diphosphate</text>
        <dbReference type="Rhea" id="RHEA:83891"/>
        <dbReference type="Rhea" id="RHEA-COMP:9745"/>
        <dbReference type="Rhea" id="RHEA-COMP:20239"/>
        <dbReference type="ChEBI" id="CHEBI:29979"/>
        <dbReference type="ChEBI" id="CHEBI:33019"/>
        <dbReference type="ChEBI" id="CHEBI:46398"/>
        <dbReference type="ChEBI" id="CHEBI:233474"/>
    </reaction>
</comment>
<proteinExistence type="inferred from homology"/>
<comment type="catalytic activity">
    <reaction evidence="8">
        <text>L-seryl-[protein] + UTP = O-(5'-uridylyl)-L-seryl-[protein] + diphosphate</text>
        <dbReference type="Rhea" id="RHEA:64604"/>
        <dbReference type="Rhea" id="RHEA-COMP:9863"/>
        <dbReference type="Rhea" id="RHEA-COMP:16635"/>
        <dbReference type="ChEBI" id="CHEBI:29999"/>
        <dbReference type="ChEBI" id="CHEBI:33019"/>
        <dbReference type="ChEBI" id="CHEBI:46398"/>
        <dbReference type="ChEBI" id="CHEBI:156051"/>
    </reaction>
</comment>
<evidence type="ECO:0000256" key="5">
    <source>
        <dbReference type="ARBA" id="ARBA00022741"/>
    </source>
</evidence>
<feature type="binding site" evidence="8">
    <location>
        <position position="130"/>
    </location>
    <ligand>
        <name>ATP</name>
        <dbReference type="ChEBI" id="CHEBI:30616"/>
    </ligand>
</feature>
<feature type="active site" description="Proton acceptor" evidence="8">
    <location>
        <position position="261"/>
    </location>
</feature>
<comment type="catalytic activity">
    <reaction evidence="8">
        <text>L-tyrosyl-[protein] + ATP = O-(5'-adenylyl)-L-tyrosyl-[protein] + diphosphate</text>
        <dbReference type="Rhea" id="RHEA:54288"/>
        <dbReference type="Rhea" id="RHEA-COMP:10136"/>
        <dbReference type="Rhea" id="RHEA-COMP:13846"/>
        <dbReference type="ChEBI" id="CHEBI:30616"/>
        <dbReference type="ChEBI" id="CHEBI:33019"/>
        <dbReference type="ChEBI" id="CHEBI:46858"/>
        <dbReference type="ChEBI" id="CHEBI:83624"/>
        <dbReference type="EC" id="2.7.7.108"/>
    </reaction>
</comment>
<dbReference type="PANTHER" id="PTHR12153">
    <property type="entry name" value="SELENOPROTEIN O"/>
    <property type="match status" value="1"/>
</dbReference>